<dbReference type="Pfam" id="PF10395">
    <property type="entry name" value="Utp8_b_propeller"/>
    <property type="match status" value="1"/>
</dbReference>
<comment type="caution">
    <text evidence="3">The sequence shown here is derived from an EMBL/GenBank/DDBJ whole genome shotgun (WGS) entry which is preliminary data.</text>
</comment>
<proteinExistence type="predicted"/>
<accession>A0A9W4UTW1</accession>
<feature type="compositionally biased region" description="Polar residues" evidence="1">
    <location>
        <begin position="373"/>
        <end position="383"/>
    </location>
</feature>
<dbReference type="AlphaFoldDB" id="A0A9W4UTW1"/>
<dbReference type="OrthoDB" id="5330858at2759"/>
<dbReference type="EMBL" id="CAOQHR010000011">
    <property type="protein sequence ID" value="CAI6341067.1"/>
    <property type="molecule type" value="Genomic_DNA"/>
</dbReference>
<dbReference type="Proteomes" id="UP001152607">
    <property type="component" value="Unassembled WGS sequence"/>
</dbReference>
<name>A0A9W4UTW1_9PLEO</name>
<dbReference type="InterPro" id="IPR018843">
    <property type="entry name" value="Utp8_b-prop"/>
</dbReference>
<sequence>MASHQAIGAPYTLATLPHAIGKSGGRPHAACVCSISSGIKKKKRTEIAVGLDGEGISIYSIQNPHLATSYALPPQTSFIFAPYSIYRKGNSKSSPCRFTYAFVQESTPGAKAQLVCFTEEIRKDNTSDIVKTSYTLSGSNHQVVAIDSLPVKAGGSQQDASHDVLVVFENGDVICLSFNLEVVRWVANLKTLSPSHGADLRIEHVSLSTAKSITHGLLRNRQDIAAVLNPALDEQSDLLDLTQVLSVVCKQPDSFRTMGLFRISPRSPDITTSQMSPVKHLTSWNLPFPSSITQKEDSAISYVLHANTGALHVLYGSDLLSFDLAGTLPKLTSVLAVSDVRTFLRISQDLLFTTSPKACQVLDSKYSSVQAELPLTSSLPTPSKDSRKRKHAEPDATDNSPITPTTISYYADLGLVVGTRDSEIIGIQLEINTSRKRVKTEGTRLIDSIGKGIKSSADDTKLSEHEKQKWQDRMSKLDKYASKGKIARFESLIASDLGIELEKGEDKAEDNSSLLDTSELVNGQASAKDSTADTASQAEHDSVDELPRKWKLPRSIPEGQRLRYKRYALYALSRIFRWIDSPSVEDLRGTLGVDFFPPNVFQWILQSGYLTKDSIRRAMLDDPTSSLSLTTPIRDGEIVRAMVDFDPELHILSAILNHSHYLPIGEVVQAIKLLMQSLDDQPENDEGTRLLTNGESTATDAMDVDIASEMEAASKEIIRAQAMLENGLTVRSSTLRPALIRLHTFPTPVISSTLRSMLPRHDLESLIRLLHHEFRNGGWTSPYHFTDSEALNGNPQPDQADDSAVAIVASLLSCTLDAIGPATWLTAIGGSAANESTEELIFDLLEDTSIALNGFWEATYIRGLVSELLRYSSKVPKSKKPSQQALQAKNQPYALALKPDELPMLPVGAKPDMGVEKSRSNGKRKERSAREMGMLISQRVPKYSFERIVI</sequence>
<feature type="region of interest" description="Disordered" evidence="1">
    <location>
        <begin position="525"/>
        <end position="546"/>
    </location>
</feature>
<feature type="region of interest" description="Disordered" evidence="1">
    <location>
        <begin position="908"/>
        <end position="931"/>
    </location>
</feature>
<evidence type="ECO:0000313" key="3">
    <source>
        <dbReference type="EMBL" id="CAI6341067.1"/>
    </source>
</evidence>
<feature type="compositionally biased region" description="Low complexity" evidence="1">
    <location>
        <begin position="525"/>
        <end position="537"/>
    </location>
</feature>
<feature type="domain" description="Utp8 beta-propeller" evidence="2">
    <location>
        <begin position="7"/>
        <end position="377"/>
    </location>
</feature>
<organism evidence="3 4">
    <name type="scientific">Periconia digitata</name>
    <dbReference type="NCBI Taxonomy" id="1303443"/>
    <lineage>
        <taxon>Eukaryota</taxon>
        <taxon>Fungi</taxon>
        <taxon>Dikarya</taxon>
        <taxon>Ascomycota</taxon>
        <taxon>Pezizomycotina</taxon>
        <taxon>Dothideomycetes</taxon>
        <taxon>Pleosporomycetidae</taxon>
        <taxon>Pleosporales</taxon>
        <taxon>Massarineae</taxon>
        <taxon>Periconiaceae</taxon>
        <taxon>Periconia</taxon>
    </lineage>
</organism>
<reference evidence="3" key="1">
    <citation type="submission" date="2023-01" db="EMBL/GenBank/DDBJ databases">
        <authorList>
            <person name="Van Ghelder C."/>
            <person name="Rancurel C."/>
        </authorList>
    </citation>
    <scope>NUCLEOTIDE SEQUENCE</scope>
    <source>
        <strain evidence="3">CNCM I-4278</strain>
    </source>
</reference>
<evidence type="ECO:0000313" key="4">
    <source>
        <dbReference type="Proteomes" id="UP001152607"/>
    </source>
</evidence>
<protein>
    <recommendedName>
        <fullName evidence="2">Utp8 beta-propeller domain-containing protein</fullName>
    </recommendedName>
</protein>
<evidence type="ECO:0000256" key="1">
    <source>
        <dbReference type="SAM" id="MobiDB-lite"/>
    </source>
</evidence>
<gene>
    <name evidence="3" type="ORF">PDIGIT_LOCUS14257</name>
</gene>
<keyword evidence="4" id="KW-1185">Reference proteome</keyword>
<evidence type="ECO:0000259" key="2">
    <source>
        <dbReference type="Pfam" id="PF10395"/>
    </source>
</evidence>
<feature type="region of interest" description="Disordered" evidence="1">
    <location>
        <begin position="373"/>
        <end position="403"/>
    </location>
</feature>